<feature type="transmembrane region" description="Helical" evidence="7">
    <location>
        <begin position="400"/>
        <end position="417"/>
    </location>
</feature>
<feature type="transmembrane region" description="Helical" evidence="7">
    <location>
        <begin position="162"/>
        <end position="184"/>
    </location>
</feature>
<reference evidence="9" key="1">
    <citation type="submission" date="2021-01" db="EMBL/GenBank/DDBJ databases">
        <authorList>
            <consortium name="Genoscope - CEA"/>
            <person name="William W."/>
        </authorList>
    </citation>
    <scope>NUCLEOTIDE SEQUENCE</scope>
</reference>
<accession>A0A8S1PM11</accession>
<proteinExistence type="inferred from homology"/>
<evidence type="ECO:0000256" key="7">
    <source>
        <dbReference type="SAM" id="Phobius"/>
    </source>
</evidence>
<sequence length="487" mass="55140">MEIKYKWIFSLILSTNVLINLDHGIIPAATQQIEASLNLSAEELGYLGSLVYAGISLVGLFGGKLFIHFNAKLIVTISYFGMLGSLLMFPQHYKSSWMFYLSRFLTGCAQAPMMIYFPVWVDNFGGDSKTIWLTILQGVIPLGIFVGYVLSSVISSIWTWQLAFYAQIAMLIPCAIFFIFFVSTKDFEIKKTRRSRLDKISVNIEELGSSMLSAGSHKSYWHMMRELYSIKLWLCCTIVISILYFIVTGIQFWMTDYMISEMHQDKNTVNIVFAVVSITAPVFGCITGGLIAQKLGGYERTKSLYICVLYSAICCLSAVPVPFTETFWFGSMCVWFLLFFGGAIVPPLMGIMLSSVPKHLKAFANSNTTMFQNLFGFLPAPSIYGFLMERYSAKVAVFTLMYYSFAGLLFMLIAVFFKKQEIKNRKINSKSTAIINRTESVLEDQENFNITDRVLQYGDMPLSVSLAQHIDDQIPNYDYEGNTKEQL</sequence>
<feature type="transmembrane region" description="Helical" evidence="7">
    <location>
        <begin position="327"/>
        <end position="349"/>
    </location>
</feature>
<evidence type="ECO:0000256" key="1">
    <source>
        <dbReference type="ARBA" id="ARBA00004141"/>
    </source>
</evidence>
<feature type="transmembrane region" description="Helical" evidence="7">
    <location>
        <begin position="232"/>
        <end position="254"/>
    </location>
</feature>
<dbReference type="InterPro" id="IPR044770">
    <property type="entry name" value="MFS_spinster-like"/>
</dbReference>
<organism evidence="9 10">
    <name type="scientific">Paramecium sonneborni</name>
    <dbReference type="NCBI Taxonomy" id="65129"/>
    <lineage>
        <taxon>Eukaryota</taxon>
        <taxon>Sar</taxon>
        <taxon>Alveolata</taxon>
        <taxon>Ciliophora</taxon>
        <taxon>Intramacronucleata</taxon>
        <taxon>Oligohymenophorea</taxon>
        <taxon>Peniculida</taxon>
        <taxon>Parameciidae</taxon>
        <taxon>Paramecium</taxon>
    </lineage>
</organism>
<dbReference type="InterPro" id="IPR020846">
    <property type="entry name" value="MFS_dom"/>
</dbReference>
<keyword evidence="4 7" id="KW-1133">Transmembrane helix</keyword>
<comment type="similarity">
    <text evidence="6">Belongs to the major facilitator superfamily. Spinster (TC 2.A.1.49) family.</text>
</comment>
<evidence type="ECO:0000313" key="10">
    <source>
        <dbReference type="Proteomes" id="UP000692954"/>
    </source>
</evidence>
<dbReference type="EMBL" id="CAJJDN010000081">
    <property type="protein sequence ID" value="CAD8104072.1"/>
    <property type="molecule type" value="Genomic_DNA"/>
</dbReference>
<evidence type="ECO:0000313" key="9">
    <source>
        <dbReference type="EMBL" id="CAD8104072.1"/>
    </source>
</evidence>
<evidence type="ECO:0000256" key="4">
    <source>
        <dbReference type="ARBA" id="ARBA00022989"/>
    </source>
</evidence>
<feature type="transmembrane region" description="Helical" evidence="7">
    <location>
        <begin position="7"/>
        <end position="26"/>
    </location>
</feature>
<evidence type="ECO:0000256" key="5">
    <source>
        <dbReference type="ARBA" id="ARBA00023136"/>
    </source>
</evidence>
<feature type="transmembrane region" description="Helical" evidence="7">
    <location>
        <begin position="73"/>
        <end position="91"/>
    </location>
</feature>
<dbReference type="PANTHER" id="PTHR23505:SF9">
    <property type="entry name" value="PROTEIN, PUTATIVE-RELATED"/>
    <property type="match status" value="1"/>
</dbReference>
<keyword evidence="5 7" id="KW-0472">Membrane</keyword>
<evidence type="ECO:0000256" key="2">
    <source>
        <dbReference type="ARBA" id="ARBA00022448"/>
    </source>
</evidence>
<feature type="transmembrane region" description="Helical" evidence="7">
    <location>
        <begin position="304"/>
        <end position="321"/>
    </location>
</feature>
<comment type="subcellular location">
    <subcellularLocation>
        <location evidence="1">Membrane</location>
        <topology evidence="1">Multi-pass membrane protein</topology>
    </subcellularLocation>
</comment>
<dbReference type="Pfam" id="PF07690">
    <property type="entry name" value="MFS_1"/>
    <property type="match status" value="1"/>
</dbReference>
<feature type="transmembrane region" description="Helical" evidence="7">
    <location>
        <begin position="131"/>
        <end position="150"/>
    </location>
</feature>
<dbReference type="Proteomes" id="UP000692954">
    <property type="component" value="Unassembled WGS sequence"/>
</dbReference>
<feature type="transmembrane region" description="Helical" evidence="7">
    <location>
        <begin position="370"/>
        <end position="388"/>
    </location>
</feature>
<evidence type="ECO:0000256" key="6">
    <source>
        <dbReference type="ARBA" id="ARBA00024338"/>
    </source>
</evidence>
<gene>
    <name evidence="9" type="ORF">PSON_ATCC_30995.1.T0810161</name>
</gene>
<evidence type="ECO:0000256" key="3">
    <source>
        <dbReference type="ARBA" id="ARBA00022692"/>
    </source>
</evidence>
<evidence type="ECO:0000259" key="8">
    <source>
        <dbReference type="PROSITE" id="PS50850"/>
    </source>
</evidence>
<dbReference type="InterPro" id="IPR011701">
    <property type="entry name" value="MFS"/>
</dbReference>
<dbReference type="PROSITE" id="PS50850">
    <property type="entry name" value="MFS"/>
    <property type="match status" value="1"/>
</dbReference>
<keyword evidence="10" id="KW-1185">Reference proteome</keyword>
<feature type="transmembrane region" description="Helical" evidence="7">
    <location>
        <begin position="97"/>
        <end position="119"/>
    </location>
</feature>
<comment type="caution">
    <text evidence="9">The sequence shown here is derived from an EMBL/GenBank/DDBJ whole genome shotgun (WGS) entry which is preliminary data.</text>
</comment>
<protein>
    <recommendedName>
        <fullName evidence="8">Major facilitator superfamily (MFS) profile domain-containing protein</fullName>
    </recommendedName>
</protein>
<feature type="transmembrane region" description="Helical" evidence="7">
    <location>
        <begin position="269"/>
        <end position="292"/>
    </location>
</feature>
<name>A0A8S1PM11_9CILI</name>
<dbReference type="GO" id="GO:0016020">
    <property type="term" value="C:membrane"/>
    <property type="evidence" value="ECO:0007669"/>
    <property type="project" value="UniProtKB-SubCell"/>
</dbReference>
<dbReference type="PANTHER" id="PTHR23505">
    <property type="entry name" value="SPINSTER"/>
    <property type="match status" value="1"/>
</dbReference>
<dbReference type="CDD" id="cd06174">
    <property type="entry name" value="MFS"/>
    <property type="match status" value="1"/>
</dbReference>
<dbReference type="OrthoDB" id="6770063at2759"/>
<keyword evidence="3 7" id="KW-0812">Transmembrane</keyword>
<feature type="domain" description="Major facilitator superfamily (MFS) profile" evidence="8">
    <location>
        <begin position="8"/>
        <end position="422"/>
    </location>
</feature>
<dbReference type="AlphaFoldDB" id="A0A8S1PM11"/>
<feature type="transmembrane region" description="Helical" evidence="7">
    <location>
        <begin position="46"/>
        <end position="66"/>
    </location>
</feature>
<keyword evidence="2" id="KW-0813">Transport</keyword>
<dbReference type="GO" id="GO:0022857">
    <property type="term" value="F:transmembrane transporter activity"/>
    <property type="evidence" value="ECO:0007669"/>
    <property type="project" value="InterPro"/>
</dbReference>